<dbReference type="PANTHER" id="PTHR42878">
    <property type="entry name" value="TWO-COMPONENT HISTIDINE KINASE"/>
    <property type="match status" value="1"/>
</dbReference>
<dbReference type="EC" id="2.7.13.3" evidence="3"/>
<dbReference type="Pfam" id="PF17149">
    <property type="entry name" value="CHASE5"/>
    <property type="match status" value="1"/>
</dbReference>
<dbReference type="GO" id="GO:0005524">
    <property type="term" value="F:ATP binding"/>
    <property type="evidence" value="ECO:0007669"/>
    <property type="project" value="UniProtKB-KW"/>
</dbReference>
<evidence type="ECO:0000256" key="1">
    <source>
        <dbReference type="ARBA" id="ARBA00000085"/>
    </source>
</evidence>
<reference evidence="11" key="1">
    <citation type="submission" date="2023-07" db="EMBL/GenBank/DDBJ databases">
        <title>Gilvimarinus algae sp. nov., isolated from the surface of Kelp.</title>
        <authorList>
            <person name="Sun Y.Y."/>
            <person name="Gong Y."/>
            <person name="Du Z.J."/>
        </authorList>
    </citation>
    <scope>NUCLEOTIDE SEQUENCE</scope>
    <source>
        <strain evidence="11">SDUM040014</strain>
    </source>
</reference>
<dbReference type="Pfam" id="PF00512">
    <property type="entry name" value="HisKA"/>
    <property type="match status" value="1"/>
</dbReference>
<dbReference type="Pfam" id="PF02518">
    <property type="entry name" value="HATPase_c"/>
    <property type="match status" value="1"/>
</dbReference>
<comment type="caution">
    <text evidence="11">The sequence shown here is derived from an EMBL/GenBank/DDBJ whole genome shotgun (WGS) entry which is preliminary data.</text>
</comment>
<accession>A0ABT8TG90</accession>
<comment type="catalytic activity">
    <reaction evidence="1">
        <text>ATP + protein L-histidine = ADP + protein N-phospho-L-histidine.</text>
        <dbReference type="EC" id="2.7.13.3"/>
    </reaction>
</comment>
<evidence type="ECO:0000256" key="8">
    <source>
        <dbReference type="SAM" id="Phobius"/>
    </source>
</evidence>
<dbReference type="InterPro" id="IPR003661">
    <property type="entry name" value="HisK_dim/P_dom"/>
</dbReference>
<comment type="subcellular location">
    <subcellularLocation>
        <location evidence="2">Membrane</location>
    </subcellularLocation>
</comment>
<feature type="transmembrane region" description="Helical" evidence="8">
    <location>
        <begin position="170"/>
        <end position="193"/>
    </location>
</feature>
<proteinExistence type="predicted"/>
<feature type="transmembrane region" description="Helical" evidence="8">
    <location>
        <begin position="33"/>
        <end position="55"/>
    </location>
</feature>
<evidence type="ECO:0000259" key="10">
    <source>
        <dbReference type="PROSITE" id="PS50885"/>
    </source>
</evidence>
<evidence type="ECO:0000256" key="4">
    <source>
        <dbReference type="ARBA" id="ARBA00022553"/>
    </source>
</evidence>
<dbReference type="Proteomes" id="UP001168380">
    <property type="component" value="Unassembled WGS sequence"/>
</dbReference>
<dbReference type="RefSeq" id="WP_302713809.1">
    <property type="nucleotide sequence ID" value="NZ_JAULRT010000060.1"/>
</dbReference>
<keyword evidence="4" id="KW-0597">Phosphoprotein</keyword>
<evidence type="ECO:0000259" key="9">
    <source>
        <dbReference type="PROSITE" id="PS50109"/>
    </source>
</evidence>
<feature type="coiled-coil region" evidence="7">
    <location>
        <begin position="267"/>
        <end position="298"/>
    </location>
</feature>
<dbReference type="InterPro" id="IPR003660">
    <property type="entry name" value="HAMP_dom"/>
</dbReference>
<keyword evidence="8" id="KW-1133">Transmembrane helix</keyword>
<organism evidence="11 12">
    <name type="scientific">Gilvimarinus algae</name>
    <dbReference type="NCBI Taxonomy" id="3058037"/>
    <lineage>
        <taxon>Bacteria</taxon>
        <taxon>Pseudomonadati</taxon>
        <taxon>Pseudomonadota</taxon>
        <taxon>Gammaproteobacteria</taxon>
        <taxon>Cellvibrionales</taxon>
        <taxon>Cellvibrionaceae</taxon>
        <taxon>Gilvimarinus</taxon>
    </lineage>
</organism>
<feature type="domain" description="HAMP" evidence="10">
    <location>
        <begin position="229"/>
        <end position="251"/>
    </location>
</feature>
<dbReference type="Gene3D" id="3.30.565.10">
    <property type="entry name" value="Histidine kinase-like ATPase, C-terminal domain"/>
    <property type="match status" value="1"/>
</dbReference>
<dbReference type="SMART" id="SM00388">
    <property type="entry name" value="HisKA"/>
    <property type="match status" value="1"/>
</dbReference>
<dbReference type="InterPro" id="IPR005467">
    <property type="entry name" value="His_kinase_dom"/>
</dbReference>
<evidence type="ECO:0000256" key="7">
    <source>
        <dbReference type="SAM" id="Coils"/>
    </source>
</evidence>
<dbReference type="InterPro" id="IPR050351">
    <property type="entry name" value="BphY/WalK/GraS-like"/>
</dbReference>
<protein>
    <recommendedName>
        <fullName evidence="3">histidine kinase</fullName>
        <ecNumber evidence="3">2.7.13.3</ecNumber>
    </recommendedName>
</protein>
<dbReference type="InterPro" id="IPR003594">
    <property type="entry name" value="HATPase_dom"/>
</dbReference>
<dbReference type="InterPro" id="IPR036890">
    <property type="entry name" value="HATPase_C_sf"/>
</dbReference>
<dbReference type="CDD" id="cd00082">
    <property type="entry name" value="HisKA"/>
    <property type="match status" value="1"/>
</dbReference>
<evidence type="ECO:0000256" key="3">
    <source>
        <dbReference type="ARBA" id="ARBA00012438"/>
    </source>
</evidence>
<dbReference type="PRINTS" id="PR00344">
    <property type="entry name" value="BCTRLSENSOR"/>
</dbReference>
<evidence type="ECO:0000313" key="11">
    <source>
        <dbReference type="EMBL" id="MDO3383099.1"/>
    </source>
</evidence>
<gene>
    <name evidence="11" type="ORF">QWI16_13045</name>
</gene>
<evidence type="ECO:0000256" key="6">
    <source>
        <dbReference type="ARBA" id="ARBA00022777"/>
    </source>
</evidence>
<keyword evidence="12" id="KW-1185">Reference proteome</keyword>
<evidence type="ECO:0000313" key="12">
    <source>
        <dbReference type="Proteomes" id="UP001168380"/>
    </source>
</evidence>
<dbReference type="SUPFAM" id="SSF55874">
    <property type="entry name" value="ATPase domain of HSP90 chaperone/DNA topoisomerase II/histidine kinase"/>
    <property type="match status" value="1"/>
</dbReference>
<evidence type="ECO:0000256" key="5">
    <source>
        <dbReference type="ARBA" id="ARBA00022679"/>
    </source>
</evidence>
<dbReference type="PANTHER" id="PTHR42878:SF15">
    <property type="entry name" value="BACTERIOPHYTOCHROME"/>
    <property type="match status" value="1"/>
</dbReference>
<keyword evidence="11" id="KW-0547">Nucleotide-binding</keyword>
<name>A0ABT8TG90_9GAMM</name>
<keyword evidence="6" id="KW-0418">Kinase</keyword>
<keyword evidence="11" id="KW-0067">ATP-binding</keyword>
<sequence>MSTTSDLRPAGPIVSAWKQIGQILRRQGIGQRLLFYIILFSSLVTLLATAVQLYTDYQRDVGQIKSRLADIESSYMASIGASLWNLDVNQLRLQLDGILHLPDIDAVAVYELSEGVDRPLSIVLGEFKKNQAIVREYAISRDFSGEMQQVGLLKVQASLQAVYARLWDKAIVILLSQGIKTFLVSLFILYVFYRLVTVHLGAIARHLAGYQVVEPGPALALQRKSRQPKDELDQVVDAFNQLTGNLEDAYQHMREINTALADDIIARREAEEEVKRLNAVLEERVIQRTAQLEAANRELASFCYSVSHDLRAPLRRIEGFRRILAEQLSAQGAAERSGHYLSRIETGTQEMNDMIDSFLQLSRSTQCELQVVSVDLSAIAESVLQELQQHEPQRRARFDVKPQVRVDGDRSLMTLLLRNLLHNAWKYSGKKDMAHIAFGFTQADNGSRTYYVSDQGDGFDMAYADRLFSPFNRLHTSEEFEGTGIGLATVQRIVARHGGRIWAEAEPGKGARFYFTLWDRNRDDKQGNDIAGGGQSG</sequence>
<dbReference type="PROSITE" id="PS50885">
    <property type="entry name" value="HAMP"/>
    <property type="match status" value="1"/>
</dbReference>
<dbReference type="SMART" id="SM00387">
    <property type="entry name" value="HATPase_c"/>
    <property type="match status" value="1"/>
</dbReference>
<keyword evidence="5" id="KW-0808">Transferase</keyword>
<dbReference type="InterPro" id="IPR004358">
    <property type="entry name" value="Sig_transdc_His_kin-like_C"/>
</dbReference>
<keyword evidence="7" id="KW-0175">Coiled coil</keyword>
<dbReference type="InterPro" id="IPR033414">
    <property type="entry name" value="Sensor_dom"/>
</dbReference>
<dbReference type="PROSITE" id="PS50109">
    <property type="entry name" value="HIS_KIN"/>
    <property type="match status" value="1"/>
</dbReference>
<keyword evidence="8" id="KW-0472">Membrane</keyword>
<feature type="domain" description="Histidine kinase" evidence="9">
    <location>
        <begin position="305"/>
        <end position="521"/>
    </location>
</feature>
<dbReference type="SUPFAM" id="SSF47384">
    <property type="entry name" value="Homodimeric domain of signal transducing histidine kinase"/>
    <property type="match status" value="1"/>
</dbReference>
<dbReference type="InterPro" id="IPR036097">
    <property type="entry name" value="HisK_dim/P_sf"/>
</dbReference>
<dbReference type="EMBL" id="JAULRT010000060">
    <property type="protein sequence ID" value="MDO3383099.1"/>
    <property type="molecule type" value="Genomic_DNA"/>
</dbReference>
<evidence type="ECO:0000256" key="2">
    <source>
        <dbReference type="ARBA" id="ARBA00004370"/>
    </source>
</evidence>
<keyword evidence="8" id="KW-0812">Transmembrane</keyword>
<dbReference type="Gene3D" id="1.10.287.130">
    <property type="match status" value="1"/>
</dbReference>